<proteinExistence type="predicted"/>
<dbReference type="Proteomes" id="UP000689195">
    <property type="component" value="Unassembled WGS sequence"/>
</dbReference>
<protein>
    <submittedName>
        <fullName evidence="1">Uncharacterized protein</fullName>
    </submittedName>
</protein>
<gene>
    <name evidence="1" type="ORF">PPENT_87.1.T1750035</name>
</gene>
<name>A0A8S1YI77_9CILI</name>
<reference evidence="1" key="1">
    <citation type="submission" date="2021-01" db="EMBL/GenBank/DDBJ databases">
        <authorList>
            <consortium name="Genoscope - CEA"/>
            <person name="William W."/>
        </authorList>
    </citation>
    <scope>NUCLEOTIDE SEQUENCE</scope>
</reference>
<evidence type="ECO:0000313" key="2">
    <source>
        <dbReference type="Proteomes" id="UP000689195"/>
    </source>
</evidence>
<dbReference type="AlphaFoldDB" id="A0A8S1YI77"/>
<comment type="caution">
    <text evidence="1">The sequence shown here is derived from an EMBL/GenBank/DDBJ whole genome shotgun (WGS) entry which is preliminary data.</text>
</comment>
<dbReference type="EMBL" id="CAJJDO010000175">
    <property type="protein sequence ID" value="CAD8213213.1"/>
    <property type="molecule type" value="Genomic_DNA"/>
</dbReference>
<sequence length="117" mass="14097">MVLQKNCLACFHIFKVQQVENVYGFQMNNLQQLFQLVCNNNVIEITQKPVRTKFVFKTTELNLQLDYLIILSFHNPINLLQFFQMKNFFQKQIQFIKIMRELVLQEGYNLVMECNIR</sequence>
<organism evidence="1 2">
    <name type="scientific">Paramecium pentaurelia</name>
    <dbReference type="NCBI Taxonomy" id="43138"/>
    <lineage>
        <taxon>Eukaryota</taxon>
        <taxon>Sar</taxon>
        <taxon>Alveolata</taxon>
        <taxon>Ciliophora</taxon>
        <taxon>Intramacronucleata</taxon>
        <taxon>Oligohymenophorea</taxon>
        <taxon>Peniculida</taxon>
        <taxon>Parameciidae</taxon>
        <taxon>Paramecium</taxon>
    </lineage>
</organism>
<keyword evidence="2" id="KW-1185">Reference proteome</keyword>
<evidence type="ECO:0000313" key="1">
    <source>
        <dbReference type="EMBL" id="CAD8213213.1"/>
    </source>
</evidence>
<accession>A0A8S1YI77</accession>